<evidence type="ECO:0000256" key="1">
    <source>
        <dbReference type="ARBA" id="ARBA00022741"/>
    </source>
</evidence>
<dbReference type="EMBL" id="CP001325">
    <property type="protein sequence ID" value="ACO63220.1"/>
    <property type="molecule type" value="Genomic_DNA"/>
</dbReference>
<gene>
    <name evidence="5" type="ORF">MICPUN_58234</name>
</gene>
<dbReference type="GO" id="GO:0005525">
    <property type="term" value="F:GTP binding"/>
    <property type="evidence" value="ECO:0007669"/>
    <property type="project" value="UniProtKB-KW"/>
</dbReference>
<dbReference type="Gene3D" id="3.40.50.300">
    <property type="entry name" value="P-loop containing nucleotide triphosphate hydrolases"/>
    <property type="match status" value="1"/>
</dbReference>
<dbReference type="GO" id="GO:0003924">
    <property type="term" value="F:GTPase activity"/>
    <property type="evidence" value="ECO:0007669"/>
    <property type="project" value="InterPro"/>
</dbReference>
<feature type="binding site" evidence="4">
    <location>
        <position position="52"/>
    </location>
    <ligand>
        <name>Mg(2+)</name>
        <dbReference type="ChEBI" id="CHEBI:18420"/>
    </ligand>
</feature>
<keyword evidence="2 3" id="KW-0342">GTP-binding</keyword>
<name>C1E517_MICCC</name>
<evidence type="ECO:0000256" key="3">
    <source>
        <dbReference type="PIRSR" id="PIRSR606689-1"/>
    </source>
</evidence>
<dbReference type="STRING" id="296587.C1E517"/>
<keyword evidence="4" id="KW-0479">Metal-binding</keyword>
<accession>C1E517</accession>
<dbReference type="PRINTS" id="PR00328">
    <property type="entry name" value="SAR1GTPBP"/>
</dbReference>
<dbReference type="RefSeq" id="XP_002501962.1">
    <property type="nucleotide sequence ID" value="XM_002501916.1"/>
</dbReference>
<keyword evidence="4" id="KW-0460">Magnesium</keyword>
<reference evidence="5 6" key="1">
    <citation type="journal article" date="2009" name="Science">
        <title>Green evolution and dynamic adaptations revealed by genomes of the marine picoeukaryotes Micromonas.</title>
        <authorList>
            <person name="Worden A.Z."/>
            <person name="Lee J.H."/>
            <person name="Mock T."/>
            <person name="Rouze P."/>
            <person name="Simmons M.P."/>
            <person name="Aerts A.L."/>
            <person name="Allen A.E."/>
            <person name="Cuvelier M.L."/>
            <person name="Derelle E."/>
            <person name="Everett M.V."/>
            <person name="Foulon E."/>
            <person name="Grimwood J."/>
            <person name="Gundlach H."/>
            <person name="Henrissat B."/>
            <person name="Napoli C."/>
            <person name="McDonald S.M."/>
            <person name="Parker M.S."/>
            <person name="Rombauts S."/>
            <person name="Salamov A."/>
            <person name="Von Dassow P."/>
            <person name="Badger J.H."/>
            <person name="Coutinho P.M."/>
            <person name="Demir E."/>
            <person name="Dubchak I."/>
            <person name="Gentemann C."/>
            <person name="Eikrem W."/>
            <person name="Gready J.E."/>
            <person name="John U."/>
            <person name="Lanier W."/>
            <person name="Lindquist E.A."/>
            <person name="Lucas S."/>
            <person name="Mayer K.F."/>
            <person name="Moreau H."/>
            <person name="Not F."/>
            <person name="Otillar R."/>
            <person name="Panaud O."/>
            <person name="Pangilinan J."/>
            <person name="Paulsen I."/>
            <person name="Piegu B."/>
            <person name="Poliakov A."/>
            <person name="Robbens S."/>
            <person name="Schmutz J."/>
            <person name="Toulza E."/>
            <person name="Wyss T."/>
            <person name="Zelensky A."/>
            <person name="Zhou K."/>
            <person name="Armbrust E.V."/>
            <person name="Bhattacharya D."/>
            <person name="Goodenough U.W."/>
            <person name="Van de Peer Y."/>
            <person name="Grigoriev I.V."/>
        </authorList>
    </citation>
    <scope>NUCLEOTIDE SEQUENCE [LARGE SCALE GENOMIC DNA]</scope>
    <source>
        <strain evidence="6">RCC299 / NOUM17</strain>
    </source>
</reference>
<dbReference type="InterPro" id="IPR006689">
    <property type="entry name" value="Small_GTPase_ARF/SAR"/>
</dbReference>
<dbReference type="InterPro" id="IPR027417">
    <property type="entry name" value="P-loop_NTPase"/>
</dbReference>
<feature type="binding site" evidence="3">
    <location>
        <begin position="130"/>
        <end position="133"/>
    </location>
    <ligand>
        <name>GTP</name>
        <dbReference type="ChEBI" id="CHEBI:37565"/>
    </ligand>
</feature>
<evidence type="ECO:0000313" key="5">
    <source>
        <dbReference type="EMBL" id="ACO63220.1"/>
    </source>
</evidence>
<dbReference type="OrthoDB" id="2011769at2759"/>
<dbReference type="PANTHER" id="PTHR45732:SF7">
    <property type="entry name" value="ADP-RIBOSYLATION FACTOR-LIKE PROTEIN 8"/>
    <property type="match status" value="1"/>
</dbReference>
<dbReference type="PROSITE" id="PS51417">
    <property type="entry name" value="ARF"/>
    <property type="match status" value="1"/>
</dbReference>
<keyword evidence="6" id="KW-1185">Reference proteome</keyword>
<evidence type="ECO:0000256" key="2">
    <source>
        <dbReference type="ARBA" id="ARBA00023134"/>
    </source>
</evidence>
<dbReference type="Proteomes" id="UP000002009">
    <property type="component" value="Chromosome 4"/>
</dbReference>
<dbReference type="AlphaFoldDB" id="C1E517"/>
<dbReference type="GO" id="GO:0046872">
    <property type="term" value="F:metal ion binding"/>
    <property type="evidence" value="ECO:0007669"/>
    <property type="project" value="UniProtKB-KW"/>
</dbReference>
<dbReference type="KEGG" id="mis:MICPUN_58234"/>
<dbReference type="SUPFAM" id="SSF52540">
    <property type="entry name" value="P-loop containing nucleoside triphosphate hydrolases"/>
    <property type="match status" value="1"/>
</dbReference>
<proteinExistence type="predicted"/>
<feature type="binding site" evidence="3">
    <location>
        <begin position="25"/>
        <end position="32"/>
    </location>
    <ligand>
        <name>GTP</name>
        <dbReference type="ChEBI" id="CHEBI:37565"/>
    </ligand>
</feature>
<dbReference type="SMART" id="SM00177">
    <property type="entry name" value="ARF"/>
    <property type="match status" value="1"/>
</dbReference>
<evidence type="ECO:0000313" key="6">
    <source>
        <dbReference type="Proteomes" id="UP000002009"/>
    </source>
</evidence>
<evidence type="ECO:0000256" key="4">
    <source>
        <dbReference type="PIRSR" id="PIRSR606689-2"/>
    </source>
</evidence>
<dbReference type="FunCoup" id="C1E517">
    <property type="interactions" value="1647"/>
</dbReference>
<organism evidence="5 6">
    <name type="scientific">Micromonas commoda (strain RCC299 / NOUM17 / CCMP2709)</name>
    <name type="common">Picoplanktonic green alga</name>
    <dbReference type="NCBI Taxonomy" id="296587"/>
    <lineage>
        <taxon>Eukaryota</taxon>
        <taxon>Viridiplantae</taxon>
        <taxon>Chlorophyta</taxon>
        <taxon>Mamiellophyceae</taxon>
        <taxon>Mamiellales</taxon>
        <taxon>Mamiellaceae</taxon>
        <taxon>Micromonas</taxon>
    </lineage>
</organism>
<feature type="binding site" evidence="3">
    <location>
        <position position="74"/>
    </location>
    <ligand>
        <name>GTP</name>
        <dbReference type="ChEBI" id="CHEBI:37565"/>
    </ligand>
</feature>
<keyword evidence="1 3" id="KW-0547">Nucleotide-binding</keyword>
<feature type="binding site" evidence="4">
    <location>
        <position position="32"/>
    </location>
    <ligand>
        <name>Mg(2+)</name>
        <dbReference type="ChEBI" id="CHEBI:18420"/>
    </ligand>
</feature>
<dbReference type="InParanoid" id="C1E517"/>
<dbReference type="PANTHER" id="PTHR45732">
    <property type="entry name" value="ADP-RIBOSYLATION FACTOR-LIKE PROTEIN 8"/>
    <property type="match status" value="1"/>
</dbReference>
<dbReference type="SMART" id="SM00178">
    <property type="entry name" value="SAR"/>
    <property type="match status" value="1"/>
</dbReference>
<dbReference type="OMA" id="RFRSEWG"/>
<protein>
    <submittedName>
        <fullName evidence="5">Uncharacterized protein</fullName>
    </submittedName>
</protein>
<dbReference type="Pfam" id="PF00025">
    <property type="entry name" value="Arf"/>
    <property type="match status" value="1"/>
</dbReference>
<dbReference type="eggNOG" id="KOG0075">
    <property type="taxonomic scope" value="Eukaryota"/>
</dbReference>
<dbReference type="GeneID" id="8243247"/>
<sequence length="189" mass="20805">MGWKDFAEWWRCLVFGPELDLALIGLQNAGKTSFARVLACGAGDDGDAPRPTVGFETSVVRRRRLRLRCVDMGGSARFRALWERHCEDAHVIVWVIDSADAAGAMEARDALRETLASEGLAGIPLLVLGNKSDLPGARGIPQLVDALGLRDIAGREVRCFSISCKLGTNVDAVLRWLTKHARKRRQRRA</sequence>